<name>A0A382Z7G5_9ZZZZ</name>
<gene>
    <name evidence="1" type="ORF">METZ01_LOCUS444286</name>
</gene>
<protein>
    <submittedName>
        <fullName evidence="1">Uncharacterized protein</fullName>
    </submittedName>
</protein>
<dbReference type="AlphaFoldDB" id="A0A382Z7G5"/>
<accession>A0A382Z7G5</accession>
<dbReference type="EMBL" id="UINC01181642">
    <property type="protein sequence ID" value="SVD91432.1"/>
    <property type="molecule type" value="Genomic_DNA"/>
</dbReference>
<reference evidence="1" key="1">
    <citation type="submission" date="2018-05" db="EMBL/GenBank/DDBJ databases">
        <authorList>
            <person name="Lanie J.A."/>
            <person name="Ng W.-L."/>
            <person name="Kazmierczak K.M."/>
            <person name="Andrzejewski T.M."/>
            <person name="Davidsen T.M."/>
            <person name="Wayne K.J."/>
            <person name="Tettelin H."/>
            <person name="Glass J.I."/>
            <person name="Rusch D."/>
            <person name="Podicherti R."/>
            <person name="Tsui H.-C.T."/>
            <person name="Winkler M.E."/>
        </authorList>
    </citation>
    <scope>NUCLEOTIDE SEQUENCE</scope>
</reference>
<feature type="non-terminal residue" evidence="1">
    <location>
        <position position="76"/>
    </location>
</feature>
<sequence>MIEYEWDVEEVFYHGDGECDVVDHNHHDNPVEMIEDYLDRDPGTSRMVLVRDVLDDFEGLLDRYWAYIDLNTMSLP</sequence>
<evidence type="ECO:0000313" key="1">
    <source>
        <dbReference type="EMBL" id="SVD91432.1"/>
    </source>
</evidence>
<organism evidence="1">
    <name type="scientific">marine metagenome</name>
    <dbReference type="NCBI Taxonomy" id="408172"/>
    <lineage>
        <taxon>unclassified sequences</taxon>
        <taxon>metagenomes</taxon>
        <taxon>ecological metagenomes</taxon>
    </lineage>
</organism>
<proteinExistence type="predicted"/>